<organism evidence="1 2">
    <name type="scientific">Dreissena polymorpha</name>
    <name type="common">Zebra mussel</name>
    <name type="synonym">Mytilus polymorpha</name>
    <dbReference type="NCBI Taxonomy" id="45954"/>
    <lineage>
        <taxon>Eukaryota</taxon>
        <taxon>Metazoa</taxon>
        <taxon>Spiralia</taxon>
        <taxon>Lophotrochozoa</taxon>
        <taxon>Mollusca</taxon>
        <taxon>Bivalvia</taxon>
        <taxon>Autobranchia</taxon>
        <taxon>Heteroconchia</taxon>
        <taxon>Euheterodonta</taxon>
        <taxon>Imparidentia</taxon>
        <taxon>Neoheterodontei</taxon>
        <taxon>Myida</taxon>
        <taxon>Dreissenoidea</taxon>
        <taxon>Dreissenidae</taxon>
        <taxon>Dreissena</taxon>
    </lineage>
</organism>
<dbReference type="Proteomes" id="UP000828390">
    <property type="component" value="Unassembled WGS sequence"/>
</dbReference>
<proteinExistence type="predicted"/>
<sequence length="91" mass="10291">MTSLDVTYRRPEPQNGLPSTFCVLSTAVLGRFHYLHRAYPSKSWSASLSTVSLVPALRYRLRYSSPSSTDVLKPLSSYGQYIFRLANLAKF</sequence>
<dbReference type="EMBL" id="JAIWYP010000001">
    <property type="protein sequence ID" value="KAH3889921.1"/>
    <property type="molecule type" value="Genomic_DNA"/>
</dbReference>
<gene>
    <name evidence="1" type="ORF">DPMN_013988</name>
</gene>
<evidence type="ECO:0000313" key="2">
    <source>
        <dbReference type="Proteomes" id="UP000828390"/>
    </source>
</evidence>
<protein>
    <submittedName>
        <fullName evidence="1">Uncharacterized protein</fullName>
    </submittedName>
</protein>
<accession>A0A9D4S320</accession>
<reference evidence="1" key="2">
    <citation type="submission" date="2020-11" db="EMBL/GenBank/DDBJ databases">
        <authorList>
            <person name="McCartney M.A."/>
            <person name="Auch B."/>
            <person name="Kono T."/>
            <person name="Mallez S."/>
            <person name="Becker A."/>
            <person name="Gohl D.M."/>
            <person name="Silverstein K.A.T."/>
            <person name="Koren S."/>
            <person name="Bechman K.B."/>
            <person name="Herman A."/>
            <person name="Abrahante J.E."/>
            <person name="Garbe J."/>
        </authorList>
    </citation>
    <scope>NUCLEOTIDE SEQUENCE</scope>
    <source>
        <strain evidence="1">Duluth1</strain>
        <tissue evidence="1">Whole animal</tissue>
    </source>
</reference>
<dbReference type="AlphaFoldDB" id="A0A9D4S320"/>
<reference evidence="1" key="1">
    <citation type="journal article" date="2019" name="bioRxiv">
        <title>The Genome of the Zebra Mussel, Dreissena polymorpha: A Resource for Invasive Species Research.</title>
        <authorList>
            <person name="McCartney M.A."/>
            <person name="Auch B."/>
            <person name="Kono T."/>
            <person name="Mallez S."/>
            <person name="Zhang Y."/>
            <person name="Obille A."/>
            <person name="Becker A."/>
            <person name="Abrahante J.E."/>
            <person name="Garbe J."/>
            <person name="Badalamenti J.P."/>
            <person name="Herman A."/>
            <person name="Mangelson H."/>
            <person name="Liachko I."/>
            <person name="Sullivan S."/>
            <person name="Sone E.D."/>
            <person name="Koren S."/>
            <person name="Silverstein K.A.T."/>
            <person name="Beckman K.B."/>
            <person name="Gohl D.M."/>
        </authorList>
    </citation>
    <scope>NUCLEOTIDE SEQUENCE</scope>
    <source>
        <strain evidence="1">Duluth1</strain>
        <tissue evidence="1">Whole animal</tissue>
    </source>
</reference>
<evidence type="ECO:0000313" key="1">
    <source>
        <dbReference type="EMBL" id="KAH3889921.1"/>
    </source>
</evidence>
<keyword evidence="2" id="KW-1185">Reference proteome</keyword>
<name>A0A9D4S320_DREPO</name>
<comment type="caution">
    <text evidence="1">The sequence shown here is derived from an EMBL/GenBank/DDBJ whole genome shotgun (WGS) entry which is preliminary data.</text>
</comment>